<evidence type="ECO:0000259" key="2">
    <source>
        <dbReference type="Pfam" id="PF14601"/>
    </source>
</evidence>
<feature type="domain" description="RNA polymerase sigma-70 region 4" evidence="1">
    <location>
        <begin position="20"/>
        <end position="61"/>
    </location>
</feature>
<dbReference type="InterPro" id="IPR007630">
    <property type="entry name" value="RNA_pol_sigma70_r4"/>
</dbReference>
<reference evidence="3 4" key="1">
    <citation type="submission" date="2020-11" db="EMBL/GenBank/DDBJ databases">
        <title>Carbohydrate-dependent, anaerobic sulfur respiration: A novel catabolism in halophilic archaea.</title>
        <authorList>
            <person name="Sorokin D.Y."/>
            <person name="Messina E."/>
            <person name="Smedile F."/>
            <person name="La Cono V."/>
            <person name="Hallsworth J.E."/>
            <person name="Yakimov M.M."/>
        </authorList>
    </citation>
    <scope>NUCLEOTIDE SEQUENCE [LARGE SCALE GENOMIC DNA]</scope>
    <source>
        <strain evidence="3 4">HSR-Est</strain>
    </source>
</reference>
<protein>
    <submittedName>
        <fullName evidence="3">Transcriptional regulator</fullName>
    </submittedName>
</protein>
<dbReference type="Proteomes" id="UP000663292">
    <property type="component" value="Chromosome"/>
</dbReference>
<dbReference type="InterPro" id="IPR029291">
    <property type="entry name" value="Tfx_C"/>
</dbReference>
<dbReference type="RefSeq" id="WP_229120714.1">
    <property type="nucleotide sequence ID" value="NZ_CP064791.1"/>
</dbReference>
<dbReference type="InterPro" id="IPR036657">
    <property type="entry name" value="Tfx_DNA-bd_sf_arc"/>
</dbReference>
<keyword evidence="4" id="KW-1185">Reference proteome</keyword>
<gene>
    <name evidence="3" type="primary">tfx2</name>
    <name evidence="3" type="ORF">HSEST_1926</name>
</gene>
<dbReference type="Gene3D" id="3.30.1190.10">
    <property type="entry name" value="DNA-binding protein Tfx superfamily, archaea"/>
    <property type="match status" value="1"/>
</dbReference>
<dbReference type="NCBIfam" id="TIGR00721">
    <property type="entry name" value="tfx"/>
    <property type="match status" value="1"/>
</dbReference>
<dbReference type="GO" id="GO:0003700">
    <property type="term" value="F:DNA-binding transcription factor activity"/>
    <property type="evidence" value="ECO:0007669"/>
    <property type="project" value="InterPro"/>
</dbReference>
<dbReference type="SUPFAM" id="SSF89915">
    <property type="entry name" value="DNA-binding protein Tfx"/>
    <property type="match status" value="1"/>
</dbReference>
<organism evidence="3 4">
    <name type="scientific">Halapricum desulfuricans</name>
    <dbReference type="NCBI Taxonomy" id="2841257"/>
    <lineage>
        <taxon>Archaea</taxon>
        <taxon>Methanobacteriati</taxon>
        <taxon>Methanobacteriota</taxon>
        <taxon>Stenosarchaea group</taxon>
        <taxon>Halobacteria</taxon>
        <taxon>Halobacteriales</taxon>
        <taxon>Haloarculaceae</taxon>
        <taxon>Halapricum</taxon>
    </lineage>
</organism>
<dbReference type="InterPro" id="IPR004645">
    <property type="entry name" value="Tfx_DNA-bd_arc"/>
</dbReference>
<sequence length="157" mass="17120">MADGDADPLAEFEYPAEKLVLTDRQAEVLALRERGLTQAEIADRFDTTRANVANIESSARDNAEQARNTVAFLELLDPPVETEIEAHTSLFDVPPRVYSACDEADVKVNSSAVELVEEVRSSVADAIEDNILKRPIRVYVTERGDVRIAAGNSSGSS</sequence>
<dbReference type="EMBL" id="CP064791">
    <property type="protein sequence ID" value="QSG15445.1"/>
    <property type="molecule type" value="Genomic_DNA"/>
</dbReference>
<proteinExistence type="predicted"/>
<name>A0A897NV66_9EURY</name>
<dbReference type="Pfam" id="PF04545">
    <property type="entry name" value="Sigma70_r4"/>
    <property type="match status" value="1"/>
</dbReference>
<dbReference type="GeneID" id="68858560"/>
<dbReference type="GO" id="GO:0006352">
    <property type="term" value="P:DNA-templated transcription initiation"/>
    <property type="evidence" value="ECO:0007669"/>
    <property type="project" value="InterPro"/>
</dbReference>
<dbReference type="GO" id="GO:0003677">
    <property type="term" value="F:DNA binding"/>
    <property type="evidence" value="ECO:0007669"/>
    <property type="project" value="InterPro"/>
</dbReference>
<dbReference type="AlphaFoldDB" id="A0A897NV66"/>
<dbReference type="Pfam" id="PF14601">
    <property type="entry name" value="TFX_C"/>
    <property type="match status" value="1"/>
</dbReference>
<accession>A0A897NV66</accession>
<evidence type="ECO:0000313" key="4">
    <source>
        <dbReference type="Proteomes" id="UP000663292"/>
    </source>
</evidence>
<evidence type="ECO:0000313" key="3">
    <source>
        <dbReference type="EMBL" id="QSG15445.1"/>
    </source>
</evidence>
<evidence type="ECO:0000259" key="1">
    <source>
        <dbReference type="Pfam" id="PF04545"/>
    </source>
</evidence>
<feature type="domain" description="DNA binding protein Tfx C-terminal" evidence="2">
    <location>
        <begin position="66"/>
        <end position="148"/>
    </location>
</feature>